<gene>
    <name evidence="14" type="ORF">J2X15_001040</name>
</gene>
<evidence type="ECO:0000256" key="8">
    <source>
        <dbReference type="ARBA" id="ARBA00023170"/>
    </source>
</evidence>
<evidence type="ECO:0000259" key="12">
    <source>
        <dbReference type="Pfam" id="PF00593"/>
    </source>
</evidence>
<comment type="similarity">
    <text evidence="2 10 11">Belongs to the TonB-dependent receptor family.</text>
</comment>
<protein>
    <submittedName>
        <fullName evidence="14">Iron complex outermembrane receptor protein</fullName>
    </submittedName>
</protein>
<evidence type="ECO:0000256" key="5">
    <source>
        <dbReference type="ARBA" id="ARBA00022692"/>
    </source>
</evidence>
<evidence type="ECO:0000256" key="7">
    <source>
        <dbReference type="ARBA" id="ARBA00023136"/>
    </source>
</evidence>
<sequence>MADLSFEELANLEITSVSKRAQRLSDAAASIFVITSEDIRRSGVTSLPEALRLAPNLQVAQSSATAYAISARGMNNNTANKLLVMIDGRSVYTPLYSGVFWDVQDVVLEDVERIEVISGPGGTLWGANAVNGVINIITRSAKDSEGGLITAGAGNRESGSTVRYGGSLGTEGSYRIYAKYFDRRATEKLSGSSKADGWYKSQVGFRADWELPTDNIMLQGNAYNGSEAQLSANPVSVSGFNVTSRWEHALSADSSLSVQAYFDRTERTIPLVFGEHLDIVDLQIQHSLVMANAHTISWGLGYRLAEDRVSNTPGFGFLPANVDQHWSNMFVQDEVSLTRDLQLTVGARVERNDYTGNEWLPNARLAWKFAPEHLLWTAVSRTVRAPSRLDVDTYVPATPPFQLAGGPSFVSEVAKVVELGYRGQLSQSMSLSATVFRADYDNLRTLELGPSGTFVTLGNGMQGVVQGVEMWGTYKASDTWRISAGMTAMSEDLQVKAGSTDTTSVNAQAGLDPRQRWMFKSSWDLSGGSELDCIVRSVSALANPDVPAYVALDLRYAWKPRSGLEFSVTGKNLGGSHGEFANASTRAELATAVFFKMVARF</sequence>
<feature type="domain" description="TonB-dependent receptor plug" evidence="13">
    <location>
        <begin position="24"/>
        <end position="133"/>
    </location>
</feature>
<dbReference type="SUPFAM" id="SSF56935">
    <property type="entry name" value="Porins"/>
    <property type="match status" value="1"/>
</dbReference>
<evidence type="ECO:0000256" key="1">
    <source>
        <dbReference type="ARBA" id="ARBA00004571"/>
    </source>
</evidence>
<comment type="caution">
    <text evidence="14">The sequence shown here is derived from an EMBL/GenBank/DDBJ whole genome shotgun (WGS) entry which is preliminary data.</text>
</comment>
<evidence type="ECO:0000256" key="9">
    <source>
        <dbReference type="ARBA" id="ARBA00023237"/>
    </source>
</evidence>
<evidence type="ECO:0000256" key="3">
    <source>
        <dbReference type="ARBA" id="ARBA00022448"/>
    </source>
</evidence>
<accession>A0ABU1ZJP8</accession>
<keyword evidence="7 10" id="KW-0472">Membrane</keyword>
<dbReference type="EMBL" id="JAVDXO010000002">
    <property type="protein sequence ID" value="MDR7305762.1"/>
    <property type="molecule type" value="Genomic_DNA"/>
</dbReference>
<dbReference type="PANTHER" id="PTHR30069">
    <property type="entry name" value="TONB-DEPENDENT OUTER MEMBRANE RECEPTOR"/>
    <property type="match status" value="1"/>
</dbReference>
<dbReference type="InterPro" id="IPR036942">
    <property type="entry name" value="Beta-barrel_TonB_sf"/>
</dbReference>
<organism evidence="14 15">
    <name type="scientific">Rhodoferax saidenbachensis</name>
    <dbReference type="NCBI Taxonomy" id="1484693"/>
    <lineage>
        <taxon>Bacteria</taxon>
        <taxon>Pseudomonadati</taxon>
        <taxon>Pseudomonadota</taxon>
        <taxon>Betaproteobacteria</taxon>
        <taxon>Burkholderiales</taxon>
        <taxon>Comamonadaceae</taxon>
        <taxon>Rhodoferax</taxon>
    </lineage>
</organism>
<dbReference type="InterPro" id="IPR000531">
    <property type="entry name" value="Beta-barrel_TonB"/>
</dbReference>
<dbReference type="RefSeq" id="WP_310340019.1">
    <property type="nucleotide sequence ID" value="NZ_JAVDXO010000002.1"/>
</dbReference>
<dbReference type="Pfam" id="PF00593">
    <property type="entry name" value="TonB_dep_Rec_b-barrel"/>
    <property type="match status" value="1"/>
</dbReference>
<dbReference type="PROSITE" id="PS52016">
    <property type="entry name" value="TONB_DEPENDENT_REC_3"/>
    <property type="match status" value="1"/>
</dbReference>
<keyword evidence="4 10" id="KW-1134">Transmembrane beta strand</keyword>
<keyword evidence="8 14" id="KW-0675">Receptor</keyword>
<evidence type="ECO:0000256" key="11">
    <source>
        <dbReference type="RuleBase" id="RU003357"/>
    </source>
</evidence>
<evidence type="ECO:0000256" key="4">
    <source>
        <dbReference type="ARBA" id="ARBA00022452"/>
    </source>
</evidence>
<keyword evidence="9 10" id="KW-0998">Cell outer membrane</keyword>
<evidence type="ECO:0000313" key="14">
    <source>
        <dbReference type="EMBL" id="MDR7305762.1"/>
    </source>
</evidence>
<keyword evidence="3 10" id="KW-0813">Transport</keyword>
<name>A0ABU1ZJP8_9BURK</name>
<evidence type="ECO:0000259" key="13">
    <source>
        <dbReference type="Pfam" id="PF07715"/>
    </source>
</evidence>
<dbReference type="InterPro" id="IPR012910">
    <property type="entry name" value="Plug_dom"/>
</dbReference>
<keyword evidence="5 10" id="KW-0812">Transmembrane</keyword>
<evidence type="ECO:0000256" key="10">
    <source>
        <dbReference type="PROSITE-ProRule" id="PRU01360"/>
    </source>
</evidence>
<keyword evidence="15" id="KW-1185">Reference proteome</keyword>
<dbReference type="InterPro" id="IPR037066">
    <property type="entry name" value="Plug_dom_sf"/>
</dbReference>
<evidence type="ECO:0000313" key="15">
    <source>
        <dbReference type="Proteomes" id="UP001268089"/>
    </source>
</evidence>
<evidence type="ECO:0000256" key="6">
    <source>
        <dbReference type="ARBA" id="ARBA00023077"/>
    </source>
</evidence>
<dbReference type="PANTHER" id="PTHR30069:SF27">
    <property type="entry name" value="BLL4766 PROTEIN"/>
    <property type="match status" value="1"/>
</dbReference>
<comment type="subcellular location">
    <subcellularLocation>
        <location evidence="1 10">Cell outer membrane</location>
        <topology evidence="1 10">Multi-pass membrane protein</topology>
    </subcellularLocation>
</comment>
<dbReference type="Gene3D" id="2.40.170.20">
    <property type="entry name" value="TonB-dependent receptor, beta-barrel domain"/>
    <property type="match status" value="1"/>
</dbReference>
<dbReference type="InterPro" id="IPR039426">
    <property type="entry name" value="TonB-dep_rcpt-like"/>
</dbReference>
<proteinExistence type="inferred from homology"/>
<reference evidence="14 15" key="1">
    <citation type="submission" date="2023-07" db="EMBL/GenBank/DDBJ databases">
        <title>Sorghum-associated microbial communities from plants grown in Nebraska, USA.</title>
        <authorList>
            <person name="Schachtman D."/>
        </authorList>
    </citation>
    <scope>NUCLEOTIDE SEQUENCE [LARGE SCALE GENOMIC DNA]</scope>
    <source>
        <strain evidence="14 15">BE308</strain>
    </source>
</reference>
<dbReference type="Proteomes" id="UP001268089">
    <property type="component" value="Unassembled WGS sequence"/>
</dbReference>
<dbReference type="CDD" id="cd01347">
    <property type="entry name" value="ligand_gated_channel"/>
    <property type="match status" value="1"/>
</dbReference>
<dbReference type="Gene3D" id="2.170.130.10">
    <property type="entry name" value="TonB-dependent receptor, plug domain"/>
    <property type="match status" value="1"/>
</dbReference>
<keyword evidence="6 11" id="KW-0798">TonB box</keyword>
<feature type="domain" description="TonB-dependent receptor-like beta-barrel" evidence="12">
    <location>
        <begin position="173"/>
        <end position="573"/>
    </location>
</feature>
<evidence type="ECO:0000256" key="2">
    <source>
        <dbReference type="ARBA" id="ARBA00009810"/>
    </source>
</evidence>
<dbReference type="Pfam" id="PF07715">
    <property type="entry name" value="Plug"/>
    <property type="match status" value="1"/>
</dbReference>